<reference evidence="2 3" key="1">
    <citation type="journal article" date="2011" name="Syst. Appl. Microbiol.">
        <title>Defluviimonas denitrificans gen. nov., sp. nov., and Pararhodobacter aggregans gen. nov., sp. nov., non-phototrophic Rhodobacteraceae from the biofilter of a marine aquaculture.</title>
        <authorList>
            <person name="Foesel B.U."/>
            <person name="Drake H.L."/>
            <person name="Schramm A."/>
        </authorList>
    </citation>
    <scope>NUCLEOTIDE SEQUENCE [LARGE SCALE GENOMIC DNA]</scope>
    <source>
        <strain evidence="2 3">D1-19</strain>
    </source>
</reference>
<comment type="caution">
    <text evidence="2">The sequence shown here is derived from an EMBL/GenBank/DDBJ whole genome shotgun (WGS) entry which is preliminary data.</text>
</comment>
<keyword evidence="3" id="KW-1185">Reference proteome</keyword>
<proteinExistence type="predicted"/>
<evidence type="ECO:0000259" key="1">
    <source>
        <dbReference type="Pfam" id="PF00583"/>
    </source>
</evidence>
<dbReference type="InterPro" id="IPR000182">
    <property type="entry name" value="GNAT_dom"/>
</dbReference>
<evidence type="ECO:0000313" key="2">
    <source>
        <dbReference type="EMBL" id="PVE48002.1"/>
    </source>
</evidence>
<dbReference type="Pfam" id="PF00583">
    <property type="entry name" value="Acetyltransf_1"/>
    <property type="match status" value="1"/>
</dbReference>
<dbReference type="EMBL" id="QDDR01000003">
    <property type="protein sequence ID" value="PVE48002.1"/>
    <property type="molecule type" value="Genomic_DNA"/>
</dbReference>
<dbReference type="Proteomes" id="UP000244810">
    <property type="component" value="Unassembled WGS sequence"/>
</dbReference>
<evidence type="ECO:0000313" key="3">
    <source>
        <dbReference type="Proteomes" id="UP000244810"/>
    </source>
</evidence>
<dbReference type="AlphaFoldDB" id="A0A2T7UTL1"/>
<dbReference type="GO" id="GO:0016747">
    <property type="term" value="F:acyltransferase activity, transferring groups other than amino-acyl groups"/>
    <property type="evidence" value="ECO:0007669"/>
    <property type="project" value="InterPro"/>
</dbReference>
<protein>
    <recommendedName>
        <fullName evidence="1">N-acetyltransferase domain-containing protein</fullName>
    </recommendedName>
</protein>
<dbReference type="InterPro" id="IPR016181">
    <property type="entry name" value="Acyl_CoA_acyltransferase"/>
</dbReference>
<dbReference type="Gene3D" id="3.40.630.30">
    <property type="match status" value="1"/>
</dbReference>
<dbReference type="RefSeq" id="WP_107751375.1">
    <property type="nucleotide sequence ID" value="NZ_QBKF01000004.1"/>
</dbReference>
<gene>
    <name evidence="2" type="ORF">DDE23_07630</name>
</gene>
<organism evidence="2 3">
    <name type="scientific">Pararhodobacter aggregans</name>
    <dbReference type="NCBI Taxonomy" id="404875"/>
    <lineage>
        <taxon>Bacteria</taxon>
        <taxon>Pseudomonadati</taxon>
        <taxon>Pseudomonadota</taxon>
        <taxon>Alphaproteobacteria</taxon>
        <taxon>Rhodobacterales</taxon>
        <taxon>Paracoccaceae</taxon>
        <taxon>Pararhodobacter</taxon>
    </lineage>
</organism>
<name>A0A2T7UTL1_9RHOB</name>
<feature type="domain" description="N-acetyltransferase" evidence="1">
    <location>
        <begin position="52"/>
        <end position="165"/>
    </location>
</feature>
<dbReference type="SUPFAM" id="SSF55729">
    <property type="entry name" value="Acyl-CoA N-acyltransferases (Nat)"/>
    <property type="match status" value="1"/>
</dbReference>
<accession>A0A2T7UTL1</accession>
<dbReference type="OrthoDB" id="275336at2"/>
<sequence length="188" mass="21273">MTLYRAGQSIDYRVTWLEMTKRPGFGWPPLPLGREGLLVRADAPPVWWFLSLYDAVGRDYAWTDQHARPAAEVEAWIQHPEVALYALMSRGWPQGFFMLDGTEAGTCDLAYFGLVPQAVGTGLGSWLLKTALLTAWERPDTRKVTVNTCTLDHPRALQQYQRMGFSPVRTEVKSRKLVQDFTASQPLT</sequence>